<protein>
    <submittedName>
        <fullName evidence="1">Uncharacterized protein</fullName>
    </submittedName>
</protein>
<name>A0AAV7X3E8_PLEWA</name>
<evidence type="ECO:0000313" key="1">
    <source>
        <dbReference type="EMBL" id="KAJ1218589.1"/>
    </source>
</evidence>
<dbReference type="AlphaFoldDB" id="A0AAV7X3E8"/>
<accession>A0AAV7X3E8</accession>
<reference evidence="1" key="1">
    <citation type="journal article" date="2022" name="bioRxiv">
        <title>Sequencing and chromosome-scale assembly of the giantPleurodeles waltlgenome.</title>
        <authorList>
            <person name="Brown T."/>
            <person name="Elewa A."/>
            <person name="Iarovenko S."/>
            <person name="Subramanian E."/>
            <person name="Araus A.J."/>
            <person name="Petzold A."/>
            <person name="Susuki M."/>
            <person name="Suzuki K.-i.T."/>
            <person name="Hayashi T."/>
            <person name="Toyoda A."/>
            <person name="Oliveira C."/>
            <person name="Osipova E."/>
            <person name="Leigh N.D."/>
            <person name="Simon A."/>
            <person name="Yun M.H."/>
        </authorList>
    </citation>
    <scope>NUCLEOTIDE SEQUENCE</scope>
    <source>
        <strain evidence="1">20211129_DDA</strain>
        <tissue evidence="1">Liver</tissue>
    </source>
</reference>
<sequence length="118" mass="13119">MRQTGTTGSVKARNRSPPELSLDLVSLRDLLLLPLWLTLGISDQPSRALLPVTTLRFWVSVLRAAQPFPRALHLATAPRSPSYCAARVIPRERVRTLRHSAWFPLTTGSFVTISMATD</sequence>
<dbReference type="Proteomes" id="UP001066276">
    <property type="component" value="Chromosome 1_1"/>
</dbReference>
<gene>
    <name evidence="1" type="ORF">NDU88_006167</name>
</gene>
<dbReference type="EMBL" id="JANPWB010000001">
    <property type="protein sequence ID" value="KAJ1218589.1"/>
    <property type="molecule type" value="Genomic_DNA"/>
</dbReference>
<proteinExistence type="predicted"/>
<evidence type="ECO:0000313" key="2">
    <source>
        <dbReference type="Proteomes" id="UP001066276"/>
    </source>
</evidence>
<keyword evidence="2" id="KW-1185">Reference proteome</keyword>
<organism evidence="1 2">
    <name type="scientific">Pleurodeles waltl</name>
    <name type="common">Iberian ribbed newt</name>
    <dbReference type="NCBI Taxonomy" id="8319"/>
    <lineage>
        <taxon>Eukaryota</taxon>
        <taxon>Metazoa</taxon>
        <taxon>Chordata</taxon>
        <taxon>Craniata</taxon>
        <taxon>Vertebrata</taxon>
        <taxon>Euteleostomi</taxon>
        <taxon>Amphibia</taxon>
        <taxon>Batrachia</taxon>
        <taxon>Caudata</taxon>
        <taxon>Salamandroidea</taxon>
        <taxon>Salamandridae</taxon>
        <taxon>Pleurodelinae</taxon>
        <taxon>Pleurodeles</taxon>
    </lineage>
</organism>
<comment type="caution">
    <text evidence="1">The sequence shown here is derived from an EMBL/GenBank/DDBJ whole genome shotgun (WGS) entry which is preliminary data.</text>
</comment>